<keyword evidence="2" id="KW-1185">Reference proteome</keyword>
<dbReference type="EMBL" id="OZ019897">
    <property type="protein sequence ID" value="CAK9226090.1"/>
    <property type="molecule type" value="Genomic_DNA"/>
</dbReference>
<reference evidence="1" key="1">
    <citation type="submission" date="2024-02" db="EMBL/GenBank/DDBJ databases">
        <authorList>
            <consortium name="ELIXIR-Norway"/>
            <consortium name="Elixir Norway"/>
        </authorList>
    </citation>
    <scope>NUCLEOTIDE SEQUENCE</scope>
</reference>
<proteinExistence type="predicted"/>
<accession>A0ABP0UNI5</accession>
<gene>
    <name evidence="1" type="ORF">CSSPTR1EN2_LOCUS18065</name>
</gene>
<dbReference type="Gene3D" id="2.40.70.10">
    <property type="entry name" value="Acid Proteases"/>
    <property type="match status" value="1"/>
</dbReference>
<organism evidence="1 2">
    <name type="scientific">Sphagnum troendelagicum</name>
    <dbReference type="NCBI Taxonomy" id="128251"/>
    <lineage>
        <taxon>Eukaryota</taxon>
        <taxon>Viridiplantae</taxon>
        <taxon>Streptophyta</taxon>
        <taxon>Embryophyta</taxon>
        <taxon>Bryophyta</taxon>
        <taxon>Sphagnophytina</taxon>
        <taxon>Sphagnopsida</taxon>
        <taxon>Sphagnales</taxon>
        <taxon>Sphagnaceae</taxon>
        <taxon>Sphagnum</taxon>
    </lineage>
</organism>
<name>A0ABP0UNI5_9BRYO</name>
<sequence length="158" mass="17790">MVSATTTVRHICVNKMHRSKTLHLPMEMNGYVVEGLADTETSMSVLAAAVVREMGMMHLVTGSENYKTASRVVTWALGRIDEIPIKVGDADTDDSEHCDLEPNQLKQIDCEDEFGDTKMEELVKSEGPQEILQLILQEQADNFMKEEIIDADDYVDWI</sequence>
<evidence type="ECO:0000313" key="1">
    <source>
        <dbReference type="EMBL" id="CAK9226090.1"/>
    </source>
</evidence>
<evidence type="ECO:0000313" key="2">
    <source>
        <dbReference type="Proteomes" id="UP001497512"/>
    </source>
</evidence>
<dbReference type="Proteomes" id="UP001497512">
    <property type="component" value="Chromosome 5"/>
</dbReference>
<protein>
    <submittedName>
        <fullName evidence="1">Uncharacterized protein</fullName>
    </submittedName>
</protein>
<dbReference type="InterPro" id="IPR021109">
    <property type="entry name" value="Peptidase_aspartic_dom_sf"/>
</dbReference>